<dbReference type="Gene3D" id="3.40.630.30">
    <property type="match status" value="1"/>
</dbReference>
<dbReference type="AlphaFoldDB" id="A0A380JRG1"/>
<dbReference type="EMBL" id="UHFG01000004">
    <property type="protein sequence ID" value="SUN46933.1"/>
    <property type="molecule type" value="Genomic_DNA"/>
</dbReference>
<sequence>MAAVEWKAGAYLAKRLETGQLDALEQVIVMTDNQDNLMGFAALVQEDIVEKPSYGPFLITVYVAPDYRGQGLSLELVDRINELAREKGIKNLYTITSHKGLYEKNQFIFEGPVQDKFGRDMRLLVKHLN</sequence>
<evidence type="ECO:0000313" key="2">
    <source>
        <dbReference type="EMBL" id="SUN46933.1"/>
    </source>
</evidence>
<organism evidence="2 3">
    <name type="scientific">Streptococcus dysgalactiae subsp. dysgalactiae</name>
    <dbReference type="NCBI Taxonomy" id="99822"/>
    <lineage>
        <taxon>Bacteria</taxon>
        <taxon>Bacillati</taxon>
        <taxon>Bacillota</taxon>
        <taxon>Bacilli</taxon>
        <taxon>Lactobacillales</taxon>
        <taxon>Streptococcaceae</taxon>
        <taxon>Streptococcus</taxon>
    </lineage>
</organism>
<dbReference type="InterPro" id="IPR000182">
    <property type="entry name" value="GNAT_dom"/>
</dbReference>
<dbReference type="CDD" id="cd04301">
    <property type="entry name" value="NAT_SF"/>
    <property type="match status" value="1"/>
</dbReference>
<accession>A0A380JRG1</accession>
<reference evidence="2 3" key="1">
    <citation type="submission" date="2018-06" db="EMBL/GenBank/DDBJ databases">
        <authorList>
            <consortium name="Pathogen Informatics"/>
            <person name="Doyle S."/>
        </authorList>
    </citation>
    <scope>NUCLEOTIDE SEQUENCE [LARGE SCALE GENOMIC DNA]</scope>
    <source>
        <strain evidence="2 3">NCTC4670</strain>
    </source>
</reference>
<evidence type="ECO:0000313" key="3">
    <source>
        <dbReference type="Proteomes" id="UP000254797"/>
    </source>
</evidence>
<dbReference type="PROSITE" id="PS51186">
    <property type="entry name" value="GNAT"/>
    <property type="match status" value="1"/>
</dbReference>
<evidence type="ECO:0000259" key="1">
    <source>
        <dbReference type="PROSITE" id="PS51186"/>
    </source>
</evidence>
<proteinExistence type="predicted"/>
<dbReference type="Pfam" id="PF13508">
    <property type="entry name" value="Acetyltransf_7"/>
    <property type="match status" value="1"/>
</dbReference>
<dbReference type="InterPro" id="IPR016181">
    <property type="entry name" value="Acyl_CoA_acyltransferase"/>
</dbReference>
<dbReference type="GO" id="GO:0016747">
    <property type="term" value="F:acyltransferase activity, transferring groups other than amino-acyl groups"/>
    <property type="evidence" value="ECO:0007669"/>
    <property type="project" value="InterPro"/>
</dbReference>
<protein>
    <submittedName>
        <fullName evidence="2">2-keto-3-deoxygluconate permease</fullName>
    </submittedName>
</protein>
<dbReference type="Proteomes" id="UP000254797">
    <property type="component" value="Unassembled WGS sequence"/>
</dbReference>
<gene>
    <name evidence="2" type="primary">kdgT_2</name>
    <name evidence="2" type="ORF">NCTC4670_00158</name>
</gene>
<dbReference type="SUPFAM" id="SSF55729">
    <property type="entry name" value="Acyl-CoA N-acyltransferases (Nat)"/>
    <property type="match status" value="1"/>
</dbReference>
<name>A0A380JRG1_STRDY</name>
<feature type="domain" description="N-acetyltransferase" evidence="1">
    <location>
        <begin position="1"/>
        <end position="126"/>
    </location>
</feature>